<sequence>MICYFNRIYIKNVGFSTADCAFPFLFIFTHAHTRWCSGGLIHGVTGCYLTPVTLTGMRGLSNYCLSCCVNSLLQTFSVTWEIAELLERWDVAGAKGDAHNVALHLKRVLEAMRGDLPQPAPHRDFLHCLDQNNFRLNVQHDADEVFLSILNFIHQQMDNKVLAGEIQDLYKISVETNLQCLKCNSIQTETSYMLSLPLYVKEDDNSLEGCMNSFFEHQELRGINSCFCAHCGTKNPSRQGVKLLSLPRILCMNLKRFRNSRGSTRKLDCRVSFPETFDFSQSLQHVFSGNFAQNECRYTLYAVVVHCGYAMFGHYTAYVRHRENKCWYYADDSHVQQTTWEEVQRTYGGRQSRTAYMLMYRRDSEEWRPRPELSG</sequence>
<feature type="domain" description="USP" evidence="1">
    <location>
        <begin position="58"/>
        <end position="363"/>
    </location>
</feature>
<dbReference type="GO" id="GO:0004843">
    <property type="term" value="F:cysteine-type deubiquitinase activity"/>
    <property type="evidence" value="ECO:0007669"/>
    <property type="project" value="InterPro"/>
</dbReference>
<dbReference type="InParanoid" id="I3ITS7"/>
<reference evidence="2" key="2">
    <citation type="submission" date="2025-08" db="UniProtKB">
        <authorList>
            <consortium name="Ensembl"/>
        </authorList>
    </citation>
    <scope>IDENTIFICATION</scope>
</reference>
<dbReference type="FunCoup" id="I3ITS7">
    <property type="interactions" value="644"/>
</dbReference>
<accession>I3ITS7</accession>
<organism evidence="2 3">
    <name type="scientific">Oreochromis niloticus</name>
    <name type="common">Nile tilapia</name>
    <name type="synonym">Tilapia nilotica</name>
    <dbReference type="NCBI Taxonomy" id="8128"/>
    <lineage>
        <taxon>Eukaryota</taxon>
        <taxon>Metazoa</taxon>
        <taxon>Chordata</taxon>
        <taxon>Craniata</taxon>
        <taxon>Vertebrata</taxon>
        <taxon>Euteleostomi</taxon>
        <taxon>Actinopterygii</taxon>
        <taxon>Neopterygii</taxon>
        <taxon>Teleostei</taxon>
        <taxon>Neoteleostei</taxon>
        <taxon>Acanthomorphata</taxon>
        <taxon>Ovalentaria</taxon>
        <taxon>Cichlomorphae</taxon>
        <taxon>Cichliformes</taxon>
        <taxon>Cichlidae</taxon>
        <taxon>African cichlids</taxon>
        <taxon>Pseudocrenilabrinae</taxon>
        <taxon>Oreochromini</taxon>
        <taxon>Oreochromis</taxon>
    </lineage>
</organism>
<dbReference type="SUPFAM" id="SSF54001">
    <property type="entry name" value="Cysteine proteinases"/>
    <property type="match status" value="1"/>
</dbReference>
<dbReference type="InterPro" id="IPR050164">
    <property type="entry name" value="Peptidase_C19"/>
</dbReference>
<dbReference type="PROSITE" id="PS50235">
    <property type="entry name" value="USP_3"/>
    <property type="match status" value="1"/>
</dbReference>
<reference evidence="2" key="3">
    <citation type="submission" date="2025-09" db="UniProtKB">
        <authorList>
            <consortium name="Ensembl"/>
        </authorList>
    </citation>
    <scope>IDENTIFICATION</scope>
</reference>
<dbReference type="InterPro" id="IPR028889">
    <property type="entry name" value="USP"/>
</dbReference>
<dbReference type="eggNOG" id="KOG1863">
    <property type="taxonomic scope" value="Eukaryota"/>
</dbReference>
<dbReference type="AlphaFoldDB" id="I3ITS7"/>
<dbReference type="PANTHER" id="PTHR24006">
    <property type="entry name" value="UBIQUITIN CARBOXYL-TERMINAL HYDROLASE"/>
    <property type="match status" value="1"/>
</dbReference>
<dbReference type="Gene3D" id="3.90.70.10">
    <property type="entry name" value="Cysteine proteinases"/>
    <property type="match status" value="1"/>
</dbReference>
<evidence type="ECO:0000259" key="1">
    <source>
        <dbReference type="PROSITE" id="PS50235"/>
    </source>
</evidence>
<dbReference type="OMA" id="CGRKTPF"/>
<dbReference type="GO" id="GO:0016579">
    <property type="term" value="P:protein deubiquitination"/>
    <property type="evidence" value="ECO:0007669"/>
    <property type="project" value="InterPro"/>
</dbReference>
<evidence type="ECO:0000313" key="2">
    <source>
        <dbReference type="Ensembl" id="ENSONIP00000000016.2"/>
    </source>
</evidence>
<dbReference type="GO" id="GO:0005829">
    <property type="term" value="C:cytosol"/>
    <property type="evidence" value="ECO:0007669"/>
    <property type="project" value="TreeGrafter"/>
</dbReference>
<dbReference type="PANTHER" id="PTHR24006:SF796">
    <property type="entry name" value="UBL CARBOXYL-TERMINAL HYDROLASE 18-RELATED"/>
    <property type="match status" value="1"/>
</dbReference>
<reference evidence="3" key="1">
    <citation type="submission" date="2012-01" db="EMBL/GenBank/DDBJ databases">
        <title>The Genome Sequence of Oreochromis niloticus (Nile Tilapia).</title>
        <authorList>
            <consortium name="Broad Institute Genome Assembly Team"/>
            <consortium name="Broad Institute Sequencing Platform"/>
            <person name="Di Palma F."/>
            <person name="Johnson J."/>
            <person name="Lander E.S."/>
            <person name="Lindblad-Toh K."/>
        </authorList>
    </citation>
    <scope>NUCLEOTIDE SEQUENCE [LARGE SCALE GENOMIC DNA]</scope>
</reference>
<dbReference type="CDD" id="cd02257">
    <property type="entry name" value="Peptidase_C19"/>
    <property type="match status" value="1"/>
</dbReference>
<dbReference type="Ensembl" id="ENSONIT00000000016.2">
    <property type="protein sequence ID" value="ENSONIP00000000016.2"/>
    <property type="gene ID" value="ENSONIG00000000013.2"/>
</dbReference>
<dbReference type="MEROPS" id="C19.A81"/>
<dbReference type="STRING" id="8128.ENSONIP00000000016"/>
<dbReference type="InterPro" id="IPR001394">
    <property type="entry name" value="Peptidase_C19_UCH"/>
</dbReference>
<name>I3ITS7_ORENI</name>
<protein>
    <submittedName>
        <fullName evidence="2">Ubiquitin specific peptidase 18</fullName>
    </submittedName>
</protein>
<dbReference type="FunFam" id="3.90.70.10:FF:000167">
    <property type="entry name" value="Ubiquitin specific peptidase 18"/>
    <property type="match status" value="1"/>
</dbReference>
<evidence type="ECO:0000313" key="3">
    <source>
        <dbReference type="Proteomes" id="UP000005207"/>
    </source>
</evidence>
<gene>
    <name evidence="2" type="primary">usp18</name>
</gene>
<dbReference type="GO" id="GO:1904888">
    <property type="term" value="P:cranial skeletal system development"/>
    <property type="evidence" value="ECO:0007669"/>
    <property type="project" value="Ensembl"/>
</dbReference>
<dbReference type="InterPro" id="IPR018200">
    <property type="entry name" value="USP_CS"/>
</dbReference>
<proteinExistence type="predicted"/>
<keyword evidence="3" id="KW-1185">Reference proteome</keyword>
<dbReference type="GeneTree" id="ENSGT00940000165907"/>
<dbReference type="Pfam" id="PF00443">
    <property type="entry name" value="UCH"/>
    <property type="match status" value="1"/>
</dbReference>
<dbReference type="PROSITE" id="PS00973">
    <property type="entry name" value="USP_2"/>
    <property type="match status" value="1"/>
</dbReference>
<dbReference type="GO" id="GO:0005634">
    <property type="term" value="C:nucleus"/>
    <property type="evidence" value="ECO:0007669"/>
    <property type="project" value="TreeGrafter"/>
</dbReference>
<dbReference type="InterPro" id="IPR038765">
    <property type="entry name" value="Papain-like_cys_pep_sf"/>
</dbReference>
<dbReference type="Proteomes" id="UP000005207">
    <property type="component" value="Linkage group LG17"/>
</dbReference>